<organism evidence="1 2">
    <name type="scientific">Rhizophagus clarus</name>
    <dbReference type="NCBI Taxonomy" id="94130"/>
    <lineage>
        <taxon>Eukaryota</taxon>
        <taxon>Fungi</taxon>
        <taxon>Fungi incertae sedis</taxon>
        <taxon>Mucoromycota</taxon>
        <taxon>Glomeromycotina</taxon>
        <taxon>Glomeromycetes</taxon>
        <taxon>Glomerales</taxon>
        <taxon>Glomeraceae</taxon>
        <taxon>Rhizophagus</taxon>
    </lineage>
</organism>
<evidence type="ECO:0000313" key="2">
    <source>
        <dbReference type="Proteomes" id="UP000615446"/>
    </source>
</evidence>
<gene>
    <name evidence="1" type="ORF">RCL2_003002100</name>
</gene>
<dbReference type="EMBL" id="BLAL01000324">
    <property type="protein sequence ID" value="GET03693.1"/>
    <property type="molecule type" value="Genomic_DNA"/>
</dbReference>
<accession>A0A8H3MAC6</accession>
<reference evidence="1" key="1">
    <citation type="submission" date="2019-10" db="EMBL/GenBank/DDBJ databases">
        <title>Conservation and host-specific expression of non-tandemly repeated heterogenous ribosome RNA gene in arbuscular mycorrhizal fungi.</title>
        <authorList>
            <person name="Maeda T."/>
            <person name="Kobayashi Y."/>
            <person name="Nakagawa T."/>
            <person name="Ezawa T."/>
            <person name="Yamaguchi K."/>
            <person name="Bino T."/>
            <person name="Nishimoto Y."/>
            <person name="Shigenobu S."/>
            <person name="Kawaguchi M."/>
        </authorList>
    </citation>
    <scope>NUCLEOTIDE SEQUENCE</scope>
    <source>
        <strain evidence="1">HR1</strain>
    </source>
</reference>
<dbReference type="AlphaFoldDB" id="A0A8H3MAC6"/>
<dbReference type="Proteomes" id="UP000615446">
    <property type="component" value="Unassembled WGS sequence"/>
</dbReference>
<sequence>MIYIFVITLVNYIDSRYPLDLGRKRPFTEEAQNTREENEILMGPFWTFSMIIFTFITLELIDTSSVKEFWSSIGIYLARDAHHHIKNNSEFAVLLEADYDYNILESADDIKLSFMMTIRGIKITRDDLAIWFINVIGSSNILRLKSKDGHAGLVCLCRKAIQNKLMKKIKKINKDFKFELSS</sequence>
<protein>
    <submittedName>
        <fullName evidence="1">Uncharacterized protein</fullName>
    </submittedName>
</protein>
<name>A0A8H3MAC6_9GLOM</name>
<proteinExistence type="predicted"/>
<comment type="caution">
    <text evidence="1">The sequence shown here is derived from an EMBL/GenBank/DDBJ whole genome shotgun (WGS) entry which is preliminary data.</text>
</comment>
<evidence type="ECO:0000313" key="1">
    <source>
        <dbReference type="EMBL" id="GET03693.1"/>
    </source>
</evidence>